<reference evidence="1 2" key="1">
    <citation type="journal article" date="2018" name="Nat. Biotechnol.">
        <title>A standardized bacterial taxonomy based on genome phylogeny substantially revises the tree of life.</title>
        <authorList>
            <person name="Parks D.H."/>
            <person name="Chuvochina M."/>
            <person name="Waite D.W."/>
            <person name="Rinke C."/>
            <person name="Skarshewski A."/>
            <person name="Chaumeil P.A."/>
            <person name="Hugenholtz P."/>
        </authorList>
    </citation>
    <scope>NUCLEOTIDE SEQUENCE [LARGE SCALE GENOMIC DNA]</scope>
    <source>
        <strain evidence="1">UBA8672</strain>
    </source>
</reference>
<evidence type="ECO:0008006" key="3">
    <source>
        <dbReference type="Google" id="ProtNLM"/>
    </source>
</evidence>
<organism evidence="1 2">
    <name type="scientific">Flexistipes sinusarabici</name>
    <dbReference type="NCBI Taxonomy" id="2352"/>
    <lineage>
        <taxon>Bacteria</taxon>
        <taxon>Pseudomonadati</taxon>
        <taxon>Deferribacterota</taxon>
        <taxon>Deferribacteres</taxon>
        <taxon>Deferribacterales</taxon>
        <taxon>Flexistipitaceae</taxon>
        <taxon>Flexistipes</taxon>
    </lineage>
</organism>
<sequence length="218" mass="24970">SQFSTLTAFKDDPWPDFQLKILGIDPHVIPDELKKTRYAVKNISDFNRGLNKISENKSTIFIQAKTSTFLRTMPEESLSALLGKLSAMGFTLISDDEYVIDNANKNYINLVKIICHSFDELMGVVMSVDAVITCDTFMLHFSNAANKKTIGIFNCMSSESYTYLPYQANLIRINVDKEYIFSNKVVMSEDEVKDMGKEKYFYEMWQNSVNEVINNLEL</sequence>
<dbReference type="GO" id="GO:0016757">
    <property type="term" value="F:glycosyltransferase activity"/>
    <property type="evidence" value="ECO:0007669"/>
    <property type="project" value="InterPro"/>
</dbReference>
<evidence type="ECO:0000313" key="2">
    <source>
        <dbReference type="Proteomes" id="UP000262325"/>
    </source>
</evidence>
<dbReference type="InterPro" id="IPR002201">
    <property type="entry name" value="Glyco_trans_9"/>
</dbReference>
<feature type="non-terminal residue" evidence="1">
    <location>
        <position position="1"/>
    </location>
</feature>
<name>A0A3D5QDB8_FLESI</name>
<accession>A0A3D5QDB8</accession>
<protein>
    <recommendedName>
        <fullName evidence="3">Glycosyltransferase family 9 protein</fullName>
    </recommendedName>
</protein>
<dbReference type="Gene3D" id="3.40.50.2000">
    <property type="entry name" value="Glycogen Phosphorylase B"/>
    <property type="match status" value="1"/>
</dbReference>
<dbReference type="SUPFAM" id="SSF53756">
    <property type="entry name" value="UDP-Glycosyltransferase/glycogen phosphorylase"/>
    <property type="match status" value="1"/>
</dbReference>
<dbReference type="Proteomes" id="UP000262325">
    <property type="component" value="Unassembled WGS sequence"/>
</dbReference>
<gene>
    <name evidence="1" type="ORF">DHM44_09160</name>
</gene>
<dbReference type="EMBL" id="DPPF01000191">
    <property type="protein sequence ID" value="HCW93836.1"/>
    <property type="molecule type" value="Genomic_DNA"/>
</dbReference>
<dbReference type="AlphaFoldDB" id="A0A3D5QDB8"/>
<evidence type="ECO:0000313" key="1">
    <source>
        <dbReference type="EMBL" id="HCW93836.1"/>
    </source>
</evidence>
<dbReference type="Pfam" id="PF01075">
    <property type="entry name" value="Glyco_transf_9"/>
    <property type="match status" value="1"/>
</dbReference>
<proteinExistence type="predicted"/>
<comment type="caution">
    <text evidence="1">The sequence shown here is derived from an EMBL/GenBank/DDBJ whole genome shotgun (WGS) entry which is preliminary data.</text>
</comment>